<evidence type="ECO:0000256" key="1">
    <source>
        <dbReference type="SAM" id="Phobius"/>
    </source>
</evidence>
<dbReference type="AlphaFoldDB" id="C0CL60"/>
<sequence length="82" mass="9210">MSLRSRYVPQKSQKTWQLTAAILGVVCALFLVLIGFFVLSEKKIGQHAEVTVSDEKFTDNLETYYDNMEPVPYSSYVAAGSQ</sequence>
<keyword evidence="3" id="KW-1185">Reference proteome</keyword>
<organism evidence="2 3">
    <name type="scientific">Blautia hydrogenotrophica (strain DSM 10507 / JCM 14656 / S5a33)</name>
    <name type="common">Ruminococcus hydrogenotrophicus</name>
    <dbReference type="NCBI Taxonomy" id="476272"/>
    <lineage>
        <taxon>Bacteria</taxon>
        <taxon>Bacillati</taxon>
        <taxon>Bacillota</taxon>
        <taxon>Clostridia</taxon>
        <taxon>Lachnospirales</taxon>
        <taxon>Lachnospiraceae</taxon>
        <taxon>Blautia</taxon>
    </lineage>
</organism>
<dbReference type="Proteomes" id="UP000003100">
    <property type="component" value="Unassembled WGS sequence"/>
</dbReference>
<keyword evidence="1" id="KW-0812">Transmembrane</keyword>
<name>C0CL60_BLAHS</name>
<protein>
    <submittedName>
        <fullName evidence="2">Uncharacterized protein</fullName>
    </submittedName>
</protein>
<dbReference type="HOGENOM" id="CLU_2551537_0_0_9"/>
<proteinExistence type="predicted"/>
<gene>
    <name evidence="2" type="ORF">RUMHYD_01581</name>
</gene>
<keyword evidence="1" id="KW-1133">Transmembrane helix</keyword>
<dbReference type="GeneID" id="86820228"/>
<evidence type="ECO:0000313" key="2">
    <source>
        <dbReference type="EMBL" id="EEG49548.1"/>
    </source>
</evidence>
<keyword evidence="1" id="KW-0472">Membrane</keyword>
<reference evidence="2 3" key="1">
    <citation type="submission" date="2009-01" db="EMBL/GenBank/DDBJ databases">
        <authorList>
            <person name="Fulton L."/>
            <person name="Clifton S."/>
            <person name="Fulton B."/>
            <person name="Xu J."/>
            <person name="Minx P."/>
            <person name="Pepin K.H."/>
            <person name="Johnson M."/>
            <person name="Bhonagiri V."/>
            <person name="Nash W.E."/>
            <person name="Mardis E.R."/>
            <person name="Wilson R.K."/>
        </authorList>
    </citation>
    <scope>NUCLEOTIDE SEQUENCE [LARGE SCALE GENOMIC DNA]</scope>
    <source>
        <strain evidence="3">DSM 10507 / JCM 14656 / S5a33</strain>
    </source>
</reference>
<dbReference type="EMBL" id="ACBZ01000076">
    <property type="protein sequence ID" value="EEG49548.1"/>
    <property type="molecule type" value="Genomic_DNA"/>
</dbReference>
<comment type="caution">
    <text evidence="2">The sequence shown here is derived from an EMBL/GenBank/DDBJ whole genome shotgun (WGS) entry which is preliminary data.</text>
</comment>
<dbReference type="RefSeq" id="WP_005947837.1">
    <property type="nucleotide sequence ID" value="NZ_CP136423.1"/>
</dbReference>
<dbReference type="PATRIC" id="fig|476272.21.peg.2930"/>
<accession>C0CL60</accession>
<evidence type="ECO:0000313" key="3">
    <source>
        <dbReference type="Proteomes" id="UP000003100"/>
    </source>
</evidence>
<reference evidence="2 3" key="2">
    <citation type="submission" date="2009-02" db="EMBL/GenBank/DDBJ databases">
        <title>Draft genome sequence of Blautia hydrogenotrophica DSM 10507 (Ruminococcus hydrogenotrophicus DSM 10507).</title>
        <authorList>
            <person name="Sudarsanam P."/>
            <person name="Ley R."/>
            <person name="Guruge J."/>
            <person name="Turnbaugh P.J."/>
            <person name="Mahowald M."/>
            <person name="Liep D."/>
            <person name="Gordon J."/>
        </authorList>
    </citation>
    <scope>NUCLEOTIDE SEQUENCE [LARGE SCALE GENOMIC DNA]</scope>
    <source>
        <strain evidence="3">DSM 10507 / JCM 14656 / S5a33</strain>
    </source>
</reference>
<feature type="transmembrane region" description="Helical" evidence="1">
    <location>
        <begin position="20"/>
        <end position="39"/>
    </location>
</feature>